<dbReference type="KEGG" id="cpf:CPF_0606"/>
<keyword evidence="6" id="KW-0121">Carboxypeptidase</keyword>
<dbReference type="HOGENOM" id="CLU_503184_0_0_9"/>
<dbReference type="SUPFAM" id="SSF53187">
    <property type="entry name" value="Zn-dependent exopeptidases"/>
    <property type="match status" value="1"/>
</dbReference>
<evidence type="ECO:0000313" key="6">
    <source>
        <dbReference type="EMBL" id="ABG83650.1"/>
    </source>
</evidence>
<feature type="repeat" description="Cell wall-binding" evidence="2">
    <location>
        <begin position="277"/>
        <end position="296"/>
    </location>
</feature>
<keyword evidence="7" id="KW-1185">Reference proteome</keyword>
<dbReference type="EMBL" id="CP000246">
    <property type="protein sequence ID" value="ABG83650.1"/>
    <property type="molecule type" value="Genomic_DNA"/>
</dbReference>
<evidence type="ECO:0000256" key="2">
    <source>
        <dbReference type="PROSITE-ProRule" id="PRU00591"/>
    </source>
</evidence>
<evidence type="ECO:0000313" key="7">
    <source>
        <dbReference type="Proteomes" id="UP000001823"/>
    </source>
</evidence>
<evidence type="ECO:0000256" key="4">
    <source>
        <dbReference type="SAM" id="SignalP"/>
    </source>
</evidence>
<dbReference type="AlphaFoldDB" id="A0A0H2YRS9"/>
<dbReference type="GO" id="GO:0006508">
    <property type="term" value="P:proteolysis"/>
    <property type="evidence" value="ECO:0007669"/>
    <property type="project" value="InterPro"/>
</dbReference>
<dbReference type="eggNOG" id="COG5263">
    <property type="taxonomic scope" value="Bacteria"/>
</dbReference>
<dbReference type="GeneID" id="93003050"/>
<feature type="repeat" description="Cell wall-binding" evidence="2">
    <location>
        <begin position="137"/>
        <end position="156"/>
    </location>
</feature>
<feature type="repeat" description="Cell wall-binding" evidence="2">
    <location>
        <begin position="177"/>
        <end position="196"/>
    </location>
</feature>
<dbReference type="RefSeq" id="WP_003460499.1">
    <property type="nucleotide sequence ID" value="NC_008261.1"/>
</dbReference>
<feature type="chain" id="PRO_5002602580" evidence="4">
    <location>
        <begin position="29"/>
        <end position="550"/>
    </location>
</feature>
<dbReference type="PROSITE" id="PS52035">
    <property type="entry name" value="PEPTIDASE_M14"/>
    <property type="match status" value="1"/>
</dbReference>
<protein>
    <submittedName>
        <fullName evidence="6">Cell wall binding repeat protein/zinc carboxypeptidase family</fullName>
    </submittedName>
</protein>
<dbReference type="InterPro" id="IPR000834">
    <property type="entry name" value="Peptidase_M14"/>
</dbReference>
<dbReference type="InterPro" id="IPR018337">
    <property type="entry name" value="Cell_wall/Cho-bd_repeat"/>
</dbReference>
<feature type="repeat" description="Cell wall-binding" evidence="2">
    <location>
        <begin position="77"/>
        <end position="96"/>
    </location>
</feature>
<dbReference type="GO" id="GO:0004181">
    <property type="term" value="F:metallocarboxypeptidase activity"/>
    <property type="evidence" value="ECO:0007669"/>
    <property type="project" value="InterPro"/>
</dbReference>
<reference evidence="6 7" key="1">
    <citation type="journal article" date="2006" name="Genome Res.">
        <title>Skewed genomic variability in strains of the toxigenic bacterial pathogen, Clostridium perfringens.</title>
        <authorList>
            <person name="Myers G.S."/>
            <person name="Rasko D.A."/>
            <person name="Cheung J.K."/>
            <person name="Ravel J."/>
            <person name="Seshadri R."/>
            <person name="Deboy R.T."/>
            <person name="Ren Q."/>
            <person name="Varga J."/>
            <person name="Awad M.M."/>
            <person name="Brinkac L.M."/>
            <person name="Daugherty S.C."/>
            <person name="Haft D.H."/>
            <person name="Dodson R.J."/>
            <person name="Madupu R."/>
            <person name="Nelson W.C."/>
            <person name="Rosovitz M.J."/>
            <person name="Sullivan S.A."/>
            <person name="Khouri H."/>
            <person name="Dimitrov G.I."/>
            <person name="Watkins K.L."/>
            <person name="Mulligan S."/>
            <person name="Benton J."/>
            <person name="Radune D."/>
            <person name="Fisher D.J."/>
            <person name="Atkins H.S."/>
            <person name="Hiscox T."/>
            <person name="Jost B.H."/>
            <person name="Billington S.J."/>
            <person name="Songer J.G."/>
            <person name="McClane B.A."/>
            <person name="Titball R.W."/>
            <person name="Rood J.I."/>
            <person name="Melville S.B."/>
            <person name="Paulsen I.T."/>
        </authorList>
    </citation>
    <scope>NUCLEOTIDE SEQUENCE [LARGE SCALE GENOMIC DNA]</scope>
    <source>
        <strain evidence="7">ATCC 13124 / DSM 756 / JCM 1290 / NCIMB 6125 / NCTC 8237 / S 107 / Type A</strain>
    </source>
</reference>
<feature type="repeat" description="Cell wall-binding" evidence="2">
    <location>
        <begin position="257"/>
        <end position="276"/>
    </location>
</feature>
<dbReference type="SUPFAM" id="SSF69360">
    <property type="entry name" value="Cell wall binding repeat"/>
    <property type="match status" value="2"/>
</dbReference>
<feature type="repeat" description="Cell wall-binding" evidence="2">
    <location>
        <begin position="217"/>
        <end position="236"/>
    </location>
</feature>
<name>A0A0H2YRS9_CLOP1</name>
<dbReference type="GO" id="GO:0008270">
    <property type="term" value="F:zinc ion binding"/>
    <property type="evidence" value="ECO:0007669"/>
    <property type="project" value="InterPro"/>
</dbReference>
<proteinExistence type="inferred from homology"/>
<dbReference type="Proteomes" id="UP000001823">
    <property type="component" value="Chromosome"/>
</dbReference>
<comment type="caution">
    <text evidence="3">Lacks conserved residue(s) required for the propagation of feature annotation.</text>
</comment>
<dbReference type="STRING" id="195103.CPF_0606"/>
<keyword evidence="4" id="KW-0732">Signal</keyword>
<dbReference type="Pfam" id="PF19127">
    <property type="entry name" value="Choline_bind_3"/>
    <property type="match status" value="4"/>
</dbReference>
<feature type="repeat" description="Cell wall-binding" evidence="2">
    <location>
        <begin position="117"/>
        <end position="136"/>
    </location>
</feature>
<comment type="similarity">
    <text evidence="3">Belongs to the peptidase M14 family.</text>
</comment>
<dbReference type="Pfam" id="PF01473">
    <property type="entry name" value="Choline_bind_1"/>
    <property type="match status" value="4"/>
</dbReference>
<evidence type="ECO:0000259" key="5">
    <source>
        <dbReference type="PROSITE" id="PS52035"/>
    </source>
</evidence>
<dbReference type="eggNOG" id="COG2866">
    <property type="taxonomic scope" value="Bacteria"/>
</dbReference>
<feature type="repeat" description="Cell wall-binding" evidence="2">
    <location>
        <begin position="197"/>
        <end position="216"/>
    </location>
</feature>
<keyword evidence="6" id="KW-0645">Protease</keyword>
<dbReference type="PaxDb" id="195103-CPF_0606"/>
<feature type="repeat" description="Cell wall-binding" evidence="2">
    <location>
        <begin position="57"/>
        <end position="76"/>
    </location>
</feature>
<organism evidence="6 7">
    <name type="scientific">Clostridium perfringens (strain ATCC 13124 / DSM 756 / JCM 1290 / NCIMB 6125 / NCTC 8237 / Type A)</name>
    <dbReference type="NCBI Taxonomy" id="195103"/>
    <lineage>
        <taxon>Bacteria</taxon>
        <taxon>Bacillati</taxon>
        <taxon>Bacillota</taxon>
        <taxon>Clostridia</taxon>
        <taxon>Eubacteriales</taxon>
        <taxon>Clostridiaceae</taxon>
        <taxon>Clostridium</taxon>
    </lineage>
</organism>
<evidence type="ECO:0000256" key="1">
    <source>
        <dbReference type="ARBA" id="ARBA00022737"/>
    </source>
</evidence>
<evidence type="ECO:0000256" key="3">
    <source>
        <dbReference type="PROSITE-ProRule" id="PRU01379"/>
    </source>
</evidence>
<keyword evidence="6" id="KW-0378">Hydrolase</keyword>
<feature type="domain" description="Peptidase M14" evidence="5">
    <location>
        <begin position="288"/>
        <end position="550"/>
    </location>
</feature>
<dbReference type="Gene3D" id="3.40.630.10">
    <property type="entry name" value="Zn peptidases"/>
    <property type="match status" value="1"/>
</dbReference>
<gene>
    <name evidence="6" type="ordered locus">CPF_0606</name>
</gene>
<feature type="signal peptide" evidence="4">
    <location>
        <begin position="1"/>
        <end position="28"/>
    </location>
</feature>
<dbReference type="Gene3D" id="2.10.270.10">
    <property type="entry name" value="Cholin Binding"/>
    <property type="match status" value="6"/>
</dbReference>
<accession>A0A0H2YRS9</accession>
<keyword evidence="1" id="KW-0677">Repeat</keyword>
<sequence length="550" mass="63470">MKRKSIALVLSLGLLGSVTLGSIETVYAEGNKNTTNISEVKVDNKVELSDKKNKEIKNGWEIINDKWYYHESDGSLATGFKKINDEWYRFDNNGEMQVGWQYINDIWYHFRDNGPMDTGWRKINNDWYYFNNDGEMQTGWQSIGNKRYHFRDNGVMDTGWRSLGSDWYLLNSDGEMQTGWQHINNIWYHLEDDGKMNTGWQDINGDKYYFNNSGEMQTGWQYINDIWYHLRENGPADTGWRKINNDWYYFDNIGKMQTSWQDIDNSTYYFNDNGVMSIGWRTIESEWYYFNNSGEKESNKVIDDWYLDKNGVGNKIVTEGVYGKSGKGRDLEYYRIGHGKKVLFSVFGVHGYEDAWSGDSQELKIIAEKSVNRLRSEYNTKGIDLSEWSVYIIPSANPDGRIDGWTNNGPGRTTVTTKNDINRSFPTGFSPFYSARNYTGPTALGSPEAKALYSFINKTMEGATEKVLLDVHGWENKTIGNPSIARYFDNEFGFRNINKYPGGFVITYGNAIGAKSVLVEFPVPYSHQDILRRDFSGKFANGLVNILLNN</sequence>
<feature type="repeat" description="Cell wall-binding" evidence="2">
    <location>
        <begin position="237"/>
        <end position="256"/>
    </location>
</feature>
<dbReference type="PROSITE" id="PS51170">
    <property type="entry name" value="CW"/>
    <property type="match status" value="11"/>
</dbReference>
<feature type="repeat" description="Cell wall-binding" evidence="2">
    <location>
        <begin position="97"/>
        <end position="116"/>
    </location>
</feature>